<dbReference type="Proteomes" id="UP000235965">
    <property type="component" value="Unassembled WGS sequence"/>
</dbReference>
<dbReference type="InParanoid" id="A0A2J7QK84"/>
<sequence length="199" mass="22713">MNQKMGDFLDFERGQIIGGASVTKTAAQLDVSRVTVYKIVSLHESLEDHISEEEKGMKINTGRKRLPYIEKDCSKKKKTLTTAAQVDRTAELNIHLEDCLHEAVQHELQKSDIHGKAATAKPLITETNIQMCKRCCHDHKTWTSDKWKRASYGQMSFSSRCSLHQEEFTFGEHPRKPIIRNVPTVKHWVGSIMVRLALL</sequence>
<dbReference type="AlphaFoldDB" id="A0A2J7QK84"/>
<evidence type="ECO:0000313" key="2">
    <source>
        <dbReference type="Proteomes" id="UP000235965"/>
    </source>
</evidence>
<dbReference type="OrthoDB" id="7555448at2759"/>
<accession>A0A2J7QK84</accession>
<comment type="caution">
    <text evidence="1">The sequence shown here is derived from an EMBL/GenBank/DDBJ whole genome shotgun (WGS) entry which is preliminary data.</text>
</comment>
<organism evidence="1 2">
    <name type="scientific">Cryptotermes secundus</name>
    <dbReference type="NCBI Taxonomy" id="105785"/>
    <lineage>
        <taxon>Eukaryota</taxon>
        <taxon>Metazoa</taxon>
        <taxon>Ecdysozoa</taxon>
        <taxon>Arthropoda</taxon>
        <taxon>Hexapoda</taxon>
        <taxon>Insecta</taxon>
        <taxon>Pterygota</taxon>
        <taxon>Neoptera</taxon>
        <taxon>Polyneoptera</taxon>
        <taxon>Dictyoptera</taxon>
        <taxon>Blattodea</taxon>
        <taxon>Blattoidea</taxon>
        <taxon>Termitoidae</taxon>
        <taxon>Kalotermitidae</taxon>
        <taxon>Cryptotermitinae</taxon>
        <taxon>Cryptotermes</taxon>
    </lineage>
</organism>
<protein>
    <submittedName>
        <fullName evidence="1">Uncharacterized protein</fullName>
    </submittedName>
</protein>
<proteinExistence type="predicted"/>
<gene>
    <name evidence="1" type="ORF">B7P43_G14929</name>
</gene>
<reference evidence="1 2" key="1">
    <citation type="submission" date="2017-12" db="EMBL/GenBank/DDBJ databases">
        <title>Hemimetabolous genomes reveal molecular basis of termite eusociality.</title>
        <authorList>
            <person name="Harrison M.C."/>
            <person name="Jongepier E."/>
            <person name="Robertson H.M."/>
            <person name="Arning N."/>
            <person name="Bitard-Feildel T."/>
            <person name="Chao H."/>
            <person name="Childers C.P."/>
            <person name="Dinh H."/>
            <person name="Doddapaneni H."/>
            <person name="Dugan S."/>
            <person name="Gowin J."/>
            <person name="Greiner C."/>
            <person name="Han Y."/>
            <person name="Hu H."/>
            <person name="Hughes D.S.T."/>
            <person name="Huylmans A.-K."/>
            <person name="Kemena C."/>
            <person name="Kremer L.P.M."/>
            <person name="Lee S.L."/>
            <person name="Lopez-Ezquerra A."/>
            <person name="Mallet L."/>
            <person name="Monroy-Kuhn J.M."/>
            <person name="Moser A."/>
            <person name="Murali S.C."/>
            <person name="Muzny D.M."/>
            <person name="Otani S."/>
            <person name="Piulachs M.-D."/>
            <person name="Poelchau M."/>
            <person name="Qu J."/>
            <person name="Schaub F."/>
            <person name="Wada-Katsumata A."/>
            <person name="Worley K.C."/>
            <person name="Xie Q."/>
            <person name="Ylla G."/>
            <person name="Poulsen M."/>
            <person name="Gibbs R.A."/>
            <person name="Schal C."/>
            <person name="Richards S."/>
            <person name="Belles X."/>
            <person name="Korb J."/>
            <person name="Bornberg-Bauer E."/>
        </authorList>
    </citation>
    <scope>NUCLEOTIDE SEQUENCE [LARGE SCALE GENOMIC DNA]</scope>
    <source>
        <tissue evidence="1">Whole body</tissue>
    </source>
</reference>
<evidence type="ECO:0000313" key="1">
    <source>
        <dbReference type="EMBL" id="PNF29000.1"/>
    </source>
</evidence>
<name>A0A2J7QK84_9NEOP</name>
<dbReference type="EMBL" id="NEVH01013275">
    <property type="protein sequence ID" value="PNF29000.1"/>
    <property type="molecule type" value="Genomic_DNA"/>
</dbReference>
<keyword evidence="2" id="KW-1185">Reference proteome</keyword>